<organism evidence="2 3">
    <name type="scientific">Methylotuvimicrobium alcaliphilum (strain DSM 19304 / NCIMB 14124 / VKM B-2133 / 20Z)</name>
    <name type="common">Methylomicrobium alcaliphilum</name>
    <dbReference type="NCBI Taxonomy" id="1091494"/>
    <lineage>
        <taxon>Bacteria</taxon>
        <taxon>Pseudomonadati</taxon>
        <taxon>Pseudomonadota</taxon>
        <taxon>Gammaproteobacteria</taxon>
        <taxon>Methylococcales</taxon>
        <taxon>Methylococcaceae</taxon>
        <taxon>Methylotuvimicrobium</taxon>
    </lineage>
</organism>
<dbReference type="SUPFAM" id="SSF53633">
    <property type="entry name" value="Carbamate kinase-like"/>
    <property type="match status" value="1"/>
</dbReference>
<evidence type="ECO:0000259" key="1">
    <source>
        <dbReference type="Pfam" id="PF00696"/>
    </source>
</evidence>
<evidence type="ECO:0000313" key="3">
    <source>
        <dbReference type="Proteomes" id="UP000008315"/>
    </source>
</evidence>
<feature type="domain" description="Aspartate/glutamate/uridylate kinase" evidence="1">
    <location>
        <begin position="6"/>
        <end position="146"/>
    </location>
</feature>
<protein>
    <submittedName>
        <fullName evidence="2">Aspartate/glutamate/uridylate kinase</fullName>
    </submittedName>
</protein>
<dbReference type="HOGENOM" id="CLU_089197_1_0_6"/>
<accession>G4SU20</accession>
<gene>
    <name evidence="2" type="ordered locus">MEALZ_2241</name>
</gene>
<dbReference type="EMBL" id="FO082060">
    <property type="protein sequence ID" value="CCE23926.1"/>
    <property type="molecule type" value="Genomic_DNA"/>
</dbReference>
<dbReference type="GO" id="GO:0016301">
    <property type="term" value="F:kinase activity"/>
    <property type="evidence" value="ECO:0007669"/>
    <property type="project" value="UniProtKB-KW"/>
</dbReference>
<dbReference type="Gene3D" id="3.40.1160.10">
    <property type="entry name" value="Acetylglutamate kinase-like"/>
    <property type="match status" value="1"/>
</dbReference>
<keyword evidence="3" id="KW-1185">Reference proteome</keyword>
<keyword evidence="2" id="KW-0808">Transferase</keyword>
<dbReference type="Pfam" id="PF00696">
    <property type="entry name" value="AA_kinase"/>
    <property type="match status" value="1"/>
</dbReference>
<dbReference type="PATRIC" id="fig|271065.3.peg.2303"/>
<name>G4SU20_META2</name>
<dbReference type="InterPro" id="IPR001048">
    <property type="entry name" value="Asp/Glu/Uridylate_kinase"/>
</dbReference>
<dbReference type="AlphaFoldDB" id="G4SU20"/>
<evidence type="ECO:0000313" key="2">
    <source>
        <dbReference type="EMBL" id="CCE23926.1"/>
    </source>
</evidence>
<dbReference type="InterPro" id="IPR036393">
    <property type="entry name" value="AceGlu_kinase-like_sf"/>
</dbReference>
<keyword evidence="2" id="KW-0418">Kinase</keyword>
<dbReference type="Proteomes" id="UP000008315">
    <property type="component" value="Chromosome"/>
</dbReference>
<reference evidence="3" key="1">
    <citation type="journal article" date="2012" name="J. Bacteriol.">
        <title>Genome sequence of the haloalkaliphilic methanotrophic bacterium Methylomicrobium alcaliphilum 20Z.</title>
        <authorList>
            <person name="Vuilleumier S."/>
            <person name="Khmelenina V.N."/>
            <person name="Bringel F."/>
            <person name="Reshetnikov A.S."/>
            <person name="Lajus A."/>
            <person name="Mangenot S."/>
            <person name="Rouy Z."/>
            <person name="Op den Camp H.J."/>
            <person name="Jetten M.S."/>
            <person name="Dispirito A.A."/>
            <person name="Dunfield P."/>
            <person name="Klotz M.G."/>
            <person name="Semrau J.D."/>
            <person name="Stein L.Y."/>
            <person name="Barbe V."/>
            <person name="Medigue C."/>
            <person name="Trotsenko Y.A."/>
            <person name="Kalyuzhnaya M.G."/>
        </authorList>
    </citation>
    <scope>NUCLEOTIDE SEQUENCE [LARGE SCALE GENOMIC DNA]</scope>
    <source>
        <strain evidence="3">DSM 19304 / NCIMB 14124 / VKM B-2133 / 20Z</strain>
    </source>
</reference>
<dbReference type="KEGG" id="mah:MEALZ_2241"/>
<proteinExistence type="predicted"/>
<dbReference type="STRING" id="1091494.MEALZ_2241"/>
<sequence length="195" mass="21525">MKAGLRVIKFGGSLECSGTLKSCMDKAAAFYREGCVWVPGGGDFAEQVRQAQQRWHFDDITAHAMALLAMRQMALLMHSMHRDCVLAESIADTVRQLDLGKSVIWSPDVNELNQAGVPASWEVTSDSLAAWLAVRLGADELILIKSAEIPQAADVNKLAELGIVDRAFPGFTKKARFKIRVVNKEKLISPKFLRK</sequence>